<evidence type="ECO:0000256" key="3">
    <source>
        <dbReference type="ARBA" id="ARBA00022679"/>
    </source>
</evidence>
<dbReference type="PANTHER" id="PTHR30616:SF2">
    <property type="entry name" value="PURINE NUCLEOSIDE PHOSPHORYLASE LACC1"/>
    <property type="match status" value="1"/>
</dbReference>
<proteinExistence type="inferred from homology"/>
<keyword evidence="5" id="KW-0378">Hydrolase</keyword>
<dbReference type="GO" id="GO:0016787">
    <property type="term" value="F:hydrolase activity"/>
    <property type="evidence" value="ECO:0007669"/>
    <property type="project" value="UniProtKB-KW"/>
</dbReference>
<dbReference type="GO" id="GO:0017061">
    <property type="term" value="F:S-methyl-5-thioadenosine phosphorylase activity"/>
    <property type="evidence" value="ECO:0007669"/>
    <property type="project" value="UniProtKB-EC"/>
</dbReference>
<dbReference type="InterPro" id="IPR003730">
    <property type="entry name" value="Cu_polyphenol_OxRdtase"/>
</dbReference>
<name>A0A8J6QPU7_9GAMM</name>
<comment type="catalytic activity">
    <reaction evidence="9">
        <text>S-methyl-5'-thioadenosine + phosphate = 5-(methylsulfanyl)-alpha-D-ribose 1-phosphate + adenine</text>
        <dbReference type="Rhea" id="RHEA:11852"/>
        <dbReference type="ChEBI" id="CHEBI:16708"/>
        <dbReference type="ChEBI" id="CHEBI:17509"/>
        <dbReference type="ChEBI" id="CHEBI:43474"/>
        <dbReference type="ChEBI" id="CHEBI:58533"/>
        <dbReference type="EC" id="2.4.2.28"/>
    </reaction>
    <physiologicalReaction direction="left-to-right" evidence="9">
        <dbReference type="Rhea" id="RHEA:11853"/>
    </physiologicalReaction>
</comment>
<comment type="catalytic activity">
    <reaction evidence="1">
        <text>inosine + phosphate = alpha-D-ribose 1-phosphate + hypoxanthine</text>
        <dbReference type="Rhea" id="RHEA:27646"/>
        <dbReference type="ChEBI" id="CHEBI:17368"/>
        <dbReference type="ChEBI" id="CHEBI:17596"/>
        <dbReference type="ChEBI" id="CHEBI:43474"/>
        <dbReference type="ChEBI" id="CHEBI:57720"/>
        <dbReference type="EC" id="2.4.2.1"/>
    </reaction>
    <physiologicalReaction direction="left-to-right" evidence="1">
        <dbReference type="Rhea" id="RHEA:27647"/>
    </physiologicalReaction>
</comment>
<evidence type="ECO:0000256" key="1">
    <source>
        <dbReference type="ARBA" id="ARBA00000553"/>
    </source>
</evidence>
<accession>A0A8J6QPU7</accession>
<evidence type="ECO:0000313" key="12">
    <source>
        <dbReference type="Proteomes" id="UP000638014"/>
    </source>
</evidence>
<keyword evidence="12" id="KW-1185">Reference proteome</keyword>
<dbReference type="InterPro" id="IPR011324">
    <property type="entry name" value="Cytotoxic_necrot_fac-like_cat"/>
</dbReference>
<evidence type="ECO:0000256" key="7">
    <source>
        <dbReference type="ARBA" id="ARBA00047989"/>
    </source>
</evidence>
<dbReference type="SUPFAM" id="SSF64438">
    <property type="entry name" value="CNF1/YfiH-like putative cysteine hydrolases"/>
    <property type="match status" value="1"/>
</dbReference>
<comment type="catalytic activity">
    <reaction evidence="8">
        <text>adenosine + phosphate = alpha-D-ribose 1-phosphate + adenine</text>
        <dbReference type="Rhea" id="RHEA:27642"/>
        <dbReference type="ChEBI" id="CHEBI:16335"/>
        <dbReference type="ChEBI" id="CHEBI:16708"/>
        <dbReference type="ChEBI" id="CHEBI:43474"/>
        <dbReference type="ChEBI" id="CHEBI:57720"/>
        <dbReference type="EC" id="2.4.2.1"/>
    </reaction>
    <physiologicalReaction direction="left-to-right" evidence="8">
        <dbReference type="Rhea" id="RHEA:27643"/>
    </physiologicalReaction>
</comment>
<dbReference type="Gene3D" id="3.60.140.10">
    <property type="entry name" value="CNF1/YfiH-like putative cysteine hydrolases"/>
    <property type="match status" value="1"/>
</dbReference>
<evidence type="ECO:0000256" key="8">
    <source>
        <dbReference type="ARBA" id="ARBA00048968"/>
    </source>
</evidence>
<dbReference type="AlphaFoldDB" id="A0A8J6QPU7"/>
<evidence type="ECO:0000256" key="10">
    <source>
        <dbReference type="RuleBase" id="RU361274"/>
    </source>
</evidence>
<evidence type="ECO:0000256" key="4">
    <source>
        <dbReference type="ARBA" id="ARBA00022723"/>
    </source>
</evidence>
<evidence type="ECO:0000256" key="2">
    <source>
        <dbReference type="ARBA" id="ARBA00007353"/>
    </source>
</evidence>
<keyword evidence="4" id="KW-0479">Metal-binding</keyword>
<keyword evidence="3" id="KW-0808">Transferase</keyword>
<dbReference type="GO" id="GO:0005507">
    <property type="term" value="F:copper ion binding"/>
    <property type="evidence" value="ECO:0007669"/>
    <property type="project" value="TreeGrafter"/>
</dbReference>
<organism evidence="11 12">
    <name type="scientific">Neiella litorisoli</name>
    <dbReference type="NCBI Taxonomy" id="2771431"/>
    <lineage>
        <taxon>Bacteria</taxon>
        <taxon>Pseudomonadati</taxon>
        <taxon>Pseudomonadota</taxon>
        <taxon>Gammaproteobacteria</taxon>
        <taxon>Alteromonadales</taxon>
        <taxon>Echinimonadaceae</taxon>
        <taxon>Neiella</taxon>
    </lineage>
</organism>
<reference evidence="11" key="1">
    <citation type="submission" date="2020-09" db="EMBL/GenBank/DDBJ databases">
        <title>A novel bacterium of genus Neiella, isolated from South China Sea.</title>
        <authorList>
            <person name="Huang H."/>
            <person name="Mo K."/>
            <person name="Hu Y."/>
        </authorList>
    </citation>
    <scope>NUCLEOTIDE SEQUENCE</scope>
    <source>
        <strain evidence="11">HB171785</strain>
    </source>
</reference>
<dbReference type="Proteomes" id="UP000638014">
    <property type="component" value="Unassembled WGS sequence"/>
</dbReference>
<sequence length="263" mass="28341">MPSSTPAISECTIEQWQLPNRVAAIQSYRAGGASSAPFDSLNLGLHVGDEPERVHHNRSMLLAQMTGCSTIQWLNQVHGTQVFHLNRTPRLTPDADAAVSRIAGQACAVMTADCLPVLICANDGAEVAAVHAGWRGLCDGVIEQTINAMTTPVNQLRVWLGPCIGPSKFEVGPEVRDAFVQHEQSNRLAFQPSSADKWLADLQGLAVNRLLSLGAGNISADRRCSYLNSDLFFSYRRASHQGPAKLNGVTGRMASAIWIKANA</sequence>
<dbReference type="InterPro" id="IPR038371">
    <property type="entry name" value="Cu_polyphenol_OxRdtase_sf"/>
</dbReference>
<keyword evidence="6" id="KW-0862">Zinc</keyword>
<dbReference type="EMBL" id="JACXAF010000005">
    <property type="protein sequence ID" value="MBD1388896.1"/>
    <property type="molecule type" value="Genomic_DNA"/>
</dbReference>
<dbReference type="PANTHER" id="PTHR30616">
    <property type="entry name" value="UNCHARACTERIZED PROTEIN YFIH"/>
    <property type="match status" value="1"/>
</dbReference>
<evidence type="ECO:0000256" key="6">
    <source>
        <dbReference type="ARBA" id="ARBA00022833"/>
    </source>
</evidence>
<dbReference type="Pfam" id="PF02578">
    <property type="entry name" value="Cu-oxidase_4"/>
    <property type="match status" value="1"/>
</dbReference>
<dbReference type="CDD" id="cd16833">
    <property type="entry name" value="YfiH"/>
    <property type="match status" value="1"/>
</dbReference>
<protein>
    <recommendedName>
        <fullName evidence="10">Purine nucleoside phosphorylase</fullName>
    </recommendedName>
</protein>
<comment type="caution">
    <text evidence="11">The sequence shown here is derived from an EMBL/GenBank/DDBJ whole genome shotgun (WGS) entry which is preliminary data.</text>
</comment>
<evidence type="ECO:0000313" key="11">
    <source>
        <dbReference type="EMBL" id="MBD1388896.1"/>
    </source>
</evidence>
<dbReference type="NCBIfam" id="TIGR00726">
    <property type="entry name" value="peptidoglycan editing factor PgeF"/>
    <property type="match status" value="1"/>
</dbReference>
<evidence type="ECO:0000256" key="5">
    <source>
        <dbReference type="ARBA" id="ARBA00022801"/>
    </source>
</evidence>
<evidence type="ECO:0000256" key="9">
    <source>
        <dbReference type="ARBA" id="ARBA00049893"/>
    </source>
</evidence>
<gene>
    <name evidence="11" type="primary">pgeF</name>
    <name evidence="11" type="ORF">IC617_05600</name>
</gene>
<comment type="catalytic activity">
    <reaction evidence="7">
        <text>adenosine + H2O + H(+) = inosine + NH4(+)</text>
        <dbReference type="Rhea" id="RHEA:24408"/>
        <dbReference type="ChEBI" id="CHEBI:15377"/>
        <dbReference type="ChEBI" id="CHEBI:15378"/>
        <dbReference type="ChEBI" id="CHEBI:16335"/>
        <dbReference type="ChEBI" id="CHEBI:17596"/>
        <dbReference type="ChEBI" id="CHEBI:28938"/>
        <dbReference type="EC" id="3.5.4.4"/>
    </reaction>
    <physiologicalReaction direction="left-to-right" evidence="7">
        <dbReference type="Rhea" id="RHEA:24409"/>
    </physiologicalReaction>
</comment>
<comment type="similarity">
    <text evidence="2 10">Belongs to the purine nucleoside phosphorylase YfiH/LACC1 family.</text>
</comment>
<dbReference type="RefSeq" id="WP_191143991.1">
    <property type="nucleotide sequence ID" value="NZ_JACXAF010000005.1"/>
</dbReference>